<keyword evidence="6" id="KW-0598">Phosphotransferase system</keyword>
<dbReference type="RefSeq" id="WP_353948191.1">
    <property type="nucleotide sequence ID" value="NZ_CP159510.1"/>
</dbReference>
<comment type="subcellular location">
    <subcellularLocation>
        <location evidence="1">Cytoplasm</location>
    </subcellularLocation>
</comment>
<evidence type="ECO:0000256" key="7">
    <source>
        <dbReference type="ARBA" id="ARBA00022777"/>
    </source>
</evidence>
<keyword evidence="7" id="KW-0418">Kinase</keyword>
<dbReference type="SUPFAM" id="SSF52728">
    <property type="entry name" value="PTS IIb component"/>
    <property type="match status" value="1"/>
</dbReference>
<dbReference type="PROSITE" id="PS51101">
    <property type="entry name" value="PTS_EIIB_TYPE_4"/>
    <property type="match status" value="1"/>
</dbReference>
<feature type="active site" description="Pros-phosphohistidine intermediate; for EIIB activity" evidence="8">
    <location>
        <position position="14"/>
    </location>
</feature>
<keyword evidence="5 11" id="KW-0808">Transferase</keyword>
<proteinExistence type="predicted"/>
<evidence type="ECO:0000256" key="3">
    <source>
        <dbReference type="ARBA" id="ARBA00022490"/>
    </source>
</evidence>
<dbReference type="Pfam" id="PF03830">
    <property type="entry name" value="PTSIIB_sorb"/>
    <property type="match status" value="1"/>
</dbReference>
<dbReference type="NCBIfam" id="TIGR00854">
    <property type="entry name" value="pts-sorbose"/>
    <property type="match status" value="1"/>
</dbReference>
<gene>
    <name evidence="11" type="ORF">ABNN70_14485</name>
</gene>
<dbReference type="InterPro" id="IPR018455">
    <property type="entry name" value="PTS_IIB_sorbose-sp_subgr"/>
</dbReference>
<evidence type="ECO:0000313" key="11">
    <source>
        <dbReference type="EMBL" id="XCJ16820.1"/>
    </source>
</evidence>
<feature type="modified residue" description="Phosphohistidine; by EIIA" evidence="9">
    <location>
        <position position="14"/>
    </location>
</feature>
<keyword evidence="3" id="KW-0963">Cytoplasm</keyword>
<evidence type="ECO:0000256" key="2">
    <source>
        <dbReference type="ARBA" id="ARBA00022448"/>
    </source>
</evidence>
<evidence type="ECO:0000256" key="6">
    <source>
        <dbReference type="ARBA" id="ARBA00022683"/>
    </source>
</evidence>
<evidence type="ECO:0000256" key="1">
    <source>
        <dbReference type="ARBA" id="ARBA00004496"/>
    </source>
</evidence>
<dbReference type="GO" id="GO:0016301">
    <property type="term" value="F:kinase activity"/>
    <property type="evidence" value="ECO:0007669"/>
    <property type="project" value="UniProtKB-KW"/>
</dbReference>
<dbReference type="CDD" id="cd00001">
    <property type="entry name" value="PTS_IIB_man"/>
    <property type="match status" value="1"/>
</dbReference>
<dbReference type="GO" id="GO:0005737">
    <property type="term" value="C:cytoplasm"/>
    <property type="evidence" value="ECO:0007669"/>
    <property type="project" value="UniProtKB-SubCell"/>
</dbReference>
<evidence type="ECO:0000256" key="4">
    <source>
        <dbReference type="ARBA" id="ARBA00022597"/>
    </source>
</evidence>
<sequence length="165" mass="18354">MIIKLARVDSRLIHGQVATVWTKETGVKRLIVVNDDVAKDKVRSTLLKQVAPPGVSAHVVDVDKAVRVYNNPKYARDPVMLLFTNPTDVLRMIEQGVPIHSINIGSIAYSEGKTMITNAVAVGPEDIKAFHTLHDRQIELELRKVPSDNKGDIMPLLKKVEEKES</sequence>
<accession>A0AAU8IFP7</accession>
<dbReference type="GO" id="GO:0009401">
    <property type="term" value="P:phosphoenolpyruvate-dependent sugar phosphotransferase system"/>
    <property type="evidence" value="ECO:0007669"/>
    <property type="project" value="UniProtKB-KW"/>
</dbReference>
<feature type="domain" description="PTS EIIB type-4" evidence="10">
    <location>
        <begin position="1"/>
        <end position="164"/>
    </location>
</feature>
<dbReference type="EC" id="2.7.1.-" evidence="11"/>
<evidence type="ECO:0000256" key="5">
    <source>
        <dbReference type="ARBA" id="ARBA00022679"/>
    </source>
</evidence>
<evidence type="ECO:0000256" key="8">
    <source>
        <dbReference type="PIRSR" id="PIRSR618455-1"/>
    </source>
</evidence>
<keyword evidence="4" id="KW-0762">Sugar transport</keyword>
<organism evidence="11">
    <name type="scientific">Sporolactobacillus sp. Y61</name>
    <dbReference type="NCBI Taxonomy" id="3160863"/>
    <lineage>
        <taxon>Bacteria</taxon>
        <taxon>Bacillati</taxon>
        <taxon>Bacillota</taxon>
        <taxon>Bacilli</taxon>
        <taxon>Bacillales</taxon>
        <taxon>Sporolactobacillaceae</taxon>
        <taxon>Sporolactobacillus</taxon>
    </lineage>
</organism>
<dbReference type="AlphaFoldDB" id="A0AAU8IFP7"/>
<dbReference type="Gene3D" id="3.40.35.10">
    <property type="entry name" value="Phosphotransferase system, sorbose subfamily IIB component"/>
    <property type="match status" value="1"/>
</dbReference>
<dbReference type="GO" id="GO:0008982">
    <property type="term" value="F:protein-N(PI)-phosphohistidine-sugar phosphotransferase activity"/>
    <property type="evidence" value="ECO:0007669"/>
    <property type="project" value="InterPro"/>
</dbReference>
<evidence type="ECO:0000256" key="9">
    <source>
        <dbReference type="PIRSR" id="PIRSR618455-2"/>
    </source>
</evidence>
<dbReference type="InterPro" id="IPR004720">
    <property type="entry name" value="PTS_IIB_sorbose-sp"/>
</dbReference>
<dbReference type="EMBL" id="CP159510">
    <property type="protein sequence ID" value="XCJ16820.1"/>
    <property type="molecule type" value="Genomic_DNA"/>
</dbReference>
<reference evidence="11" key="1">
    <citation type="submission" date="2024-06" db="EMBL/GenBank/DDBJ databases">
        <authorList>
            <person name="Fan A."/>
            <person name="Zhang F.Y."/>
            <person name="Zhang L."/>
        </authorList>
    </citation>
    <scope>NUCLEOTIDE SEQUENCE</scope>
    <source>
        <strain evidence="11">Y61</strain>
    </source>
</reference>
<evidence type="ECO:0000259" key="10">
    <source>
        <dbReference type="PROSITE" id="PS51101"/>
    </source>
</evidence>
<protein>
    <submittedName>
        <fullName evidence="11">Mannose/fructose/sorbose PTS transporter subunit IIB</fullName>
        <ecNumber evidence="11">2.7.1.-</ecNumber>
    </submittedName>
</protein>
<feature type="modified residue" description="N6-acetyllysine" evidence="9">
    <location>
        <position position="73"/>
    </location>
</feature>
<keyword evidence="2" id="KW-0813">Transport</keyword>
<name>A0AAU8IFP7_9BACL</name>
<dbReference type="InterPro" id="IPR036667">
    <property type="entry name" value="PTS_IIB_sorbose-sp_sf"/>
</dbReference>